<reference evidence="7" key="1">
    <citation type="submission" date="2022-10" db="EMBL/GenBank/DDBJ databases">
        <title>Luteolibacter sp. GHJ8, whole genome shotgun sequencing project.</title>
        <authorList>
            <person name="Zhao G."/>
            <person name="Shen L."/>
        </authorList>
    </citation>
    <scope>NUCLEOTIDE SEQUENCE</scope>
    <source>
        <strain evidence="7">GHJ8</strain>
    </source>
</reference>
<gene>
    <name evidence="5" type="primary">vapC</name>
    <name evidence="7" type="ORF">OJ996_07745</name>
</gene>
<feature type="binding site" evidence="5">
    <location>
        <position position="91"/>
    </location>
    <ligand>
        <name>Mg(2+)</name>
        <dbReference type="ChEBI" id="CHEBI:18420"/>
    </ligand>
</feature>
<sequence>MIHLDTNLLVELVSVGSPGAVIVRGWIAGGEDVGTSAIAWSEFCNGPLSSGQKDAAFAVLDGNIQDFTWREGEQAARLFNLAGRRKGSHSDCMIAASALTTGSRLATRNTADFARFVSHGLVLESLGV</sequence>
<dbReference type="HAMAP" id="MF_00265">
    <property type="entry name" value="VapC_Nob1"/>
    <property type="match status" value="1"/>
</dbReference>
<organism evidence="7 8">
    <name type="scientific">Luteolibacter rhizosphaerae</name>
    <dbReference type="NCBI Taxonomy" id="2989719"/>
    <lineage>
        <taxon>Bacteria</taxon>
        <taxon>Pseudomonadati</taxon>
        <taxon>Verrucomicrobiota</taxon>
        <taxon>Verrucomicrobiia</taxon>
        <taxon>Verrucomicrobiales</taxon>
        <taxon>Verrucomicrobiaceae</taxon>
        <taxon>Luteolibacter</taxon>
    </lineage>
</organism>
<dbReference type="InterPro" id="IPR022907">
    <property type="entry name" value="VapC_family"/>
</dbReference>
<protein>
    <recommendedName>
        <fullName evidence="5">Ribonuclease VapC</fullName>
        <shortName evidence="5">RNase VapC</shortName>
        <ecNumber evidence="5">3.1.-.-</ecNumber>
    </recommendedName>
    <alternativeName>
        <fullName evidence="5">Toxin VapC</fullName>
    </alternativeName>
</protein>
<keyword evidence="8" id="KW-1185">Reference proteome</keyword>
<comment type="function">
    <text evidence="5">Toxic component of a toxin-antitoxin (TA) system. An RNase.</text>
</comment>
<dbReference type="InterPro" id="IPR029060">
    <property type="entry name" value="PIN-like_dom_sf"/>
</dbReference>
<feature type="binding site" evidence="5">
    <location>
        <position position="5"/>
    </location>
    <ligand>
        <name>Mg(2+)</name>
        <dbReference type="ChEBI" id="CHEBI:18420"/>
    </ligand>
</feature>
<keyword evidence="2 5" id="KW-0540">Nuclease</keyword>
<comment type="caution">
    <text evidence="7">The sequence shown here is derived from an EMBL/GenBank/DDBJ whole genome shotgun (WGS) entry which is preliminary data.</text>
</comment>
<evidence type="ECO:0000313" key="8">
    <source>
        <dbReference type="Proteomes" id="UP001165653"/>
    </source>
</evidence>
<evidence type="ECO:0000256" key="4">
    <source>
        <dbReference type="ARBA" id="ARBA00022801"/>
    </source>
</evidence>
<accession>A0ABT3G0U5</accession>
<evidence type="ECO:0000259" key="6">
    <source>
        <dbReference type="Pfam" id="PF01850"/>
    </source>
</evidence>
<keyword evidence="4 5" id="KW-0378">Hydrolase</keyword>
<feature type="domain" description="PIN" evidence="6">
    <location>
        <begin position="4"/>
        <end position="115"/>
    </location>
</feature>
<evidence type="ECO:0000256" key="3">
    <source>
        <dbReference type="ARBA" id="ARBA00022723"/>
    </source>
</evidence>
<dbReference type="SUPFAM" id="SSF88723">
    <property type="entry name" value="PIN domain-like"/>
    <property type="match status" value="1"/>
</dbReference>
<dbReference type="InterPro" id="IPR002716">
    <property type="entry name" value="PIN_dom"/>
</dbReference>
<dbReference type="Gene3D" id="3.40.50.1010">
    <property type="entry name" value="5'-nuclease"/>
    <property type="match status" value="1"/>
</dbReference>
<evidence type="ECO:0000313" key="7">
    <source>
        <dbReference type="EMBL" id="MCW1913461.1"/>
    </source>
</evidence>
<keyword evidence="5" id="KW-0460">Magnesium</keyword>
<evidence type="ECO:0000256" key="1">
    <source>
        <dbReference type="ARBA" id="ARBA00022649"/>
    </source>
</evidence>
<proteinExistence type="inferred from homology"/>
<keyword evidence="3 5" id="KW-0479">Metal-binding</keyword>
<name>A0ABT3G0U5_9BACT</name>
<dbReference type="Pfam" id="PF01850">
    <property type="entry name" value="PIN"/>
    <property type="match status" value="1"/>
</dbReference>
<keyword evidence="5" id="KW-0800">Toxin</keyword>
<evidence type="ECO:0000256" key="2">
    <source>
        <dbReference type="ARBA" id="ARBA00022722"/>
    </source>
</evidence>
<dbReference type="EMBL" id="JAPDDR010000003">
    <property type="protein sequence ID" value="MCW1913461.1"/>
    <property type="molecule type" value="Genomic_DNA"/>
</dbReference>
<dbReference type="EC" id="3.1.-.-" evidence="5"/>
<evidence type="ECO:0000256" key="5">
    <source>
        <dbReference type="HAMAP-Rule" id="MF_00265"/>
    </source>
</evidence>
<keyword evidence="1 5" id="KW-1277">Toxin-antitoxin system</keyword>
<dbReference type="RefSeq" id="WP_264512935.1">
    <property type="nucleotide sequence ID" value="NZ_JAPDDR010000003.1"/>
</dbReference>
<dbReference type="Proteomes" id="UP001165653">
    <property type="component" value="Unassembled WGS sequence"/>
</dbReference>
<comment type="similarity">
    <text evidence="5">Belongs to the PINc/VapC protein family.</text>
</comment>
<comment type="cofactor">
    <cofactor evidence="5">
        <name>Mg(2+)</name>
        <dbReference type="ChEBI" id="CHEBI:18420"/>
    </cofactor>
</comment>